<dbReference type="Pfam" id="PF06032">
    <property type="entry name" value="S-Me-THD_N"/>
    <property type="match status" value="1"/>
</dbReference>
<dbReference type="Gene3D" id="3.40.1610.10">
    <property type="entry name" value="CV3147-like domain"/>
    <property type="match status" value="1"/>
</dbReference>
<sequence length="419" mass="44609">MDILHRDALFDIASGATVLASGGGGSIQTAYSFIQQILEVKHPVQLVDLDDLNDDDRGAVVAAMGSPESFEKIGLNGAETRALSVLQDRLELPLTFVVSVETGSNLFVAMLAAISNLRGPLKVLNADGANRSVPTLSLLTFSESVAATPLVILNAADGPFKGGRYPGALTLDLTPETTPVEQAQIAEMTLRPLLSSVGTFDGIAAIAGWVMSGRAAQRSLISNTVTQSQVIGSMLRQIGPDCADPLGAFCEEYTQTFAQALTPLFGNTRPCQLADQVSESKGGFDFTVLTFVQRAEDGTERTIVVLNQNENLIAWDTRCSHPLAMAPDLLCMMGRLKASVINKIVQPLSPQDQEAARAVLTGFHGLSVEDVVEEQDLFLFTLPAAPELTTGPELARFNAILQSLGYFGPNLSTQCQQGD</sequence>
<evidence type="ECO:0000259" key="1">
    <source>
        <dbReference type="Pfam" id="PF06032"/>
    </source>
</evidence>
<dbReference type="InterPro" id="IPR027479">
    <property type="entry name" value="S-Me-THD_N_sf"/>
</dbReference>
<dbReference type="AlphaFoldDB" id="A0A837G8D4"/>
<feature type="domain" description="S-Me-THD N-terminal" evidence="1">
    <location>
        <begin position="9"/>
        <end position="155"/>
    </location>
</feature>
<evidence type="ECO:0000259" key="2">
    <source>
        <dbReference type="Pfam" id="PF20906"/>
    </source>
</evidence>
<accession>A0A837G8D4</accession>
<proteinExistence type="predicted"/>
<organism evidence="3">
    <name type="scientific">Vibrio coralliilyticus</name>
    <dbReference type="NCBI Taxonomy" id="190893"/>
    <lineage>
        <taxon>Bacteria</taxon>
        <taxon>Pseudomonadati</taxon>
        <taxon>Pseudomonadota</taxon>
        <taxon>Gammaproteobacteria</taxon>
        <taxon>Vibrionales</taxon>
        <taxon>Vibrionaceae</taxon>
        <taxon>Vibrio</taxon>
    </lineage>
</organism>
<comment type="caution">
    <text evidence="3">The sequence shown here is derived from an EMBL/GenBank/DDBJ whole genome shotgun (WGS) entry which is preliminary data.</text>
</comment>
<dbReference type="Gene3D" id="2.40.390.10">
    <property type="entry name" value="CV3147-like"/>
    <property type="match status" value="1"/>
</dbReference>
<evidence type="ECO:0000313" key="3">
    <source>
        <dbReference type="EMBL" id="KJY74848.1"/>
    </source>
</evidence>
<dbReference type="InterPro" id="IPR010318">
    <property type="entry name" value="S-Me-THD_N"/>
</dbReference>
<dbReference type="RefSeq" id="WP_045985476.1">
    <property type="nucleotide sequence ID" value="NZ_CP063053.1"/>
</dbReference>
<dbReference type="EMBL" id="JXXR01000008">
    <property type="protein sequence ID" value="KJY74848.1"/>
    <property type="molecule type" value="Genomic_DNA"/>
</dbReference>
<dbReference type="InterPro" id="IPR048350">
    <property type="entry name" value="S-Me-THD-like_C"/>
</dbReference>
<name>A0A837G8D4_9VIBR</name>
<dbReference type="SUPFAM" id="SSF160991">
    <property type="entry name" value="CV3147-like"/>
    <property type="match status" value="1"/>
</dbReference>
<dbReference type="InterPro" id="IPR024071">
    <property type="entry name" value="S-Me-THD_C_sf"/>
</dbReference>
<feature type="domain" description="S-Me-THD-like C-terminal" evidence="2">
    <location>
        <begin position="185"/>
        <end position="341"/>
    </location>
</feature>
<protein>
    <submittedName>
        <fullName evidence="3">Uncharacterized protein</fullName>
    </submittedName>
</protein>
<reference evidence="3" key="1">
    <citation type="journal article" date="2015" name="BMC Genomics">
        <title>Genome mining reveals unlocked bioactive potential of marine Gram-negative bacteria.</title>
        <authorList>
            <person name="Machado H."/>
            <person name="Sonnenschein E.C."/>
            <person name="Melchiorsen J."/>
            <person name="Gram L."/>
        </authorList>
    </citation>
    <scope>NUCLEOTIDE SEQUENCE</scope>
    <source>
        <strain evidence="3">S2052</strain>
    </source>
</reference>
<gene>
    <name evidence="3" type="ORF">TW71_07800</name>
</gene>
<dbReference type="Pfam" id="PF20906">
    <property type="entry name" value="S-Me-THD_C"/>
    <property type="match status" value="1"/>
</dbReference>